<organism evidence="7 8">
    <name type="scientific">Streptococcus equi subsp. equi</name>
    <dbReference type="NCBI Taxonomy" id="148942"/>
    <lineage>
        <taxon>Bacteria</taxon>
        <taxon>Bacillati</taxon>
        <taxon>Bacillota</taxon>
        <taxon>Bacilli</taxon>
        <taxon>Lactobacillales</taxon>
        <taxon>Streptococcaceae</taxon>
        <taxon>Streptococcus</taxon>
    </lineage>
</organism>
<protein>
    <submittedName>
        <fullName evidence="7">Exopolysaccharide biosynthesis protein</fullName>
    </submittedName>
</protein>
<feature type="transmembrane region" description="Helical" evidence="6">
    <location>
        <begin position="386"/>
        <end position="407"/>
    </location>
</feature>
<evidence type="ECO:0000256" key="4">
    <source>
        <dbReference type="ARBA" id="ARBA00022989"/>
    </source>
</evidence>
<dbReference type="PANTHER" id="PTHR30250:SF11">
    <property type="entry name" value="O-ANTIGEN TRANSPORTER-RELATED"/>
    <property type="match status" value="1"/>
</dbReference>
<dbReference type="AlphaFoldDB" id="A0A380JRF1"/>
<evidence type="ECO:0000256" key="3">
    <source>
        <dbReference type="ARBA" id="ARBA00022692"/>
    </source>
</evidence>
<feature type="transmembrane region" description="Helical" evidence="6">
    <location>
        <begin position="293"/>
        <end position="312"/>
    </location>
</feature>
<feature type="transmembrane region" description="Helical" evidence="6">
    <location>
        <begin position="171"/>
        <end position="194"/>
    </location>
</feature>
<proteinExistence type="predicted"/>
<comment type="subcellular location">
    <subcellularLocation>
        <location evidence="1">Cell membrane</location>
        <topology evidence="1">Multi-pass membrane protein</topology>
    </subcellularLocation>
</comment>
<feature type="transmembrane region" description="Helical" evidence="6">
    <location>
        <begin position="147"/>
        <end position="165"/>
    </location>
</feature>
<evidence type="ECO:0000256" key="5">
    <source>
        <dbReference type="ARBA" id="ARBA00023136"/>
    </source>
</evidence>
<keyword evidence="4 6" id="KW-1133">Transmembrane helix</keyword>
<feature type="transmembrane region" description="Helical" evidence="6">
    <location>
        <begin position="206"/>
        <end position="227"/>
    </location>
</feature>
<gene>
    <name evidence="7" type="ORF">NCTC12092_00846</name>
</gene>
<name>A0A380JRF1_9STRE</name>
<keyword evidence="3 6" id="KW-0812">Transmembrane</keyword>
<evidence type="ECO:0000256" key="1">
    <source>
        <dbReference type="ARBA" id="ARBA00004651"/>
    </source>
</evidence>
<feature type="transmembrane region" description="Helical" evidence="6">
    <location>
        <begin position="12"/>
        <end position="34"/>
    </location>
</feature>
<keyword evidence="2" id="KW-1003">Cell membrane</keyword>
<dbReference type="InterPro" id="IPR050833">
    <property type="entry name" value="Poly_Biosynth_Transport"/>
</dbReference>
<dbReference type="RefSeq" id="WP_115250872.1">
    <property type="nucleotide sequence ID" value="NZ_UHFF01000002.1"/>
</dbReference>
<accession>A0A380JRF1</accession>
<feature type="transmembrane region" description="Helical" evidence="6">
    <location>
        <begin position="251"/>
        <end position="272"/>
    </location>
</feature>
<evidence type="ECO:0000256" key="2">
    <source>
        <dbReference type="ARBA" id="ARBA00022475"/>
    </source>
</evidence>
<evidence type="ECO:0000256" key="6">
    <source>
        <dbReference type="SAM" id="Phobius"/>
    </source>
</evidence>
<reference evidence="7 8" key="1">
    <citation type="submission" date="2018-06" db="EMBL/GenBank/DDBJ databases">
        <authorList>
            <consortium name="Pathogen Informatics"/>
            <person name="Doyle S."/>
        </authorList>
    </citation>
    <scope>NUCLEOTIDE SEQUENCE [LARGE SCALE GENOMIC DNA]</scope>
    <source>
        <strain evidence="7 8">NCTC12092</strain>
    </source>
</reference>
<dbReference type="PANTHER" id="PTHR30250">
    <property type="entry name" value="PST FAMILY PREDICTED COLANIC ACID TRANSPORTER"/>
    <property type="match status" value="1"/>
</dbReference>
<sequence length="413" mass="47166">MKTSSRIQSDQSIFIWNVLGTSSTALISVVLLMIVSRVLSKSASDTFSFAYAIGNQLITIGLFQVRNFQSTDILHKYHFKDYFYTRLVTCFLMIAISVLYIYWGHYSGFKGLVIWLICLYRCTDAISDVFQGMFQQRERLDIAGKSLFYRNMLVILGFTLCLVLTKQLVLSLIVICLISVTCIALFDIAPSVSFTSLRRHIDGQSILGLLKESFPLFLNGFLLIYIYNQPKFVLEQLYSRQLIPAGVQTEFNILFMPIFMINLIFLFLRPMITQLAIYHSKEDKKSFVQLERRLSLVLLLASLAILVASYFVGLPVLSLVYGIDLRHYQLDFMLLIFGGIISTFATYIDNLITIIRKQRLLVIPYVVSFISSLAITGSLARSFGVIGVTYGFVISMLIWLLLSYGLYIMEKRK</sequence>
<feature type="transmembrane region" description="Helical" evidence="6">
    <location>
        <begin position="360"/>
        <end position="380"/>
    </location>
</feature>
<keyword evidence="5 6" id="KW-0472">Membrane</keyword>
<feature type="transmembrane region" description="Helical" evidence="6">
    <location>
        <begin position="83"/>
        <end position="103"/>
    </location>
</feature>
<evidence type="ECO:0000313" key="8">
    <source>
        <dbReference type="Proteomes" id="UP000254461"/>
    </source>
</evidence>
<evidence type="ECO:0000313" key="7">
    <source>
        <dbReference type="EMBL" id="SUN46101.1"/>
    </source>
</evidence>
<feature type="transmembrane region" description="Helical" evidence="6">
    <location>
        <begin position="332"/>
        <end position="348"/>
    </location>
</feature>
<dbReference type="Proteomes" id="UP000254461">
    <property type="component" value="Unassembled WGS sequence"/>
</dbReference>
<dbReference type="GO" id="GO:0005886">
    <property type="term" value="C:plasma membrane"/>
    <property type="evidence" value="ECO:0007669"/>
    <property type="project" value="UniProtKB-SubCell"/>
</dbReference>
<dbReference type="EMBL" id="UHFF01000002">
    <property type="protein sequence ID" value="SUN46101.1"/>
    <property type="molecule type" value="Genomic_DNA"/>
</dbReference>